<organism evidence="2 3">
    <name type="scientific">Palleronia abyssalis</name>
    <dbReference type="NCBI Taxonomy" id="1501240"/>
    <lineage>
        <taxon>Bacteria</taxon>
        <taxon>Pseudomonadati</taxon>
        <taxon>Pseudomonadota</taxon>
        <taxon>Alphaproteobacteria</taxon>
        <taxon>Rhodobacterales</taxon>
        <taxon>Roseobacteraceae</taxon>
        <taxon>Palleronia</taxon>
    </lineage>
</organism>
<gene>
    <name evidence="2" type="ORF">PAA8504_02878</name>
</gene>
<proteinExistence type="predicted"/>
<evidence type="ECO:0000313" key="2">
    <source>
        <dbReference type="EMBL" id="SPJ25035.1"/>
    </source>
</evidence>
<dbReference type="Proteomes" id="UP000244912">
    <property type="component" value="Unassembled WGS sequence"/>
</dbReference>
<dbReference type="OrthoDB" id="259086at2"/>
<dbReference type="EMBL" id="ONZF01000006">
    <property type="protein sequence ID" value="SPJ25035.1"/>
    <property type="molecule type" value="Genomic_DNA"/>
</dbReference>
<accession>A0A2R8BXZ7</accession>
<dbReference type="RefSeq" id="WP_108894837.1">
    <property type="nucleotide sequence ID" value="NZ_ONZF01000006.1"/>
</dbReference>
<evidence type="ECO:0000313" key="3">
    <source>
        <dbReference type="Proteomes" id="UP000244912"/>
    </source>
</evidence>
<evidence type="ECO:0008006" key="4">
    <source>
        <dbReference type="Google" id="ProtNLM"/>
    </source>
</evidence>
<feature type="compositionally biased region" description="Polar residues" evidence="1">
    <location>
        <begin position="255"/>
        <end position="264"/>
    </location>
</feature>
<dbReference type="Pfam" id="PF03692">
    <property type="entry name" value="CxxCxxCC"/>
    <property type="match status" value="1"/>
</dbReference>
<name>A0A2R8BXZ7_9RHOB</name>
<evidence type="ECO:0000256" key="1">
    <source>
        <dbReference type="SAM" id="MobiDB-lite"/>
    </source>
</evidence>
<protein>
    <recommendedName>
        <fullName evidence="4">YkgJ family cysteine cluster protein</fullName>
    </recommendedName>
</protein>
<feature type="region of interest" description="Disordered" evidence="1">
    <location>
        <begin position="225"/>
        <end position="264"/>
    </location>
</feature>
<dbReference type="InterPro" id="IPR005358">
    <property type="entry name" value="Puta_zinc/iron-chelating_dom"/>
</dbReference>
<sequence length="264" mass="27646">MAYSLDPDTLRRGIASAAPRGMSTSTRDRARRLMLAWIDTAIAHRVGANDLARALRDGQAARQIAAARRAEIAADPPDAIRNAACAPGCAFCCVLTDEDGGTISTAEAQAVHAALVPMAGQRDGSDWMHRACPALDPETRLCRIYDDRPEICRSYISTDAAACEINAAGGSAPGGGVIGSHVDFLALLAVSRAAMTGLAQVPTFALRDVAAAALNGRDAKEALNAARHPPVMLDRVQSGAERGRTYSSGSSSSGEPTRTQRPPR</sequence>
<keyword evidence="3" id="KW-1185">Reference proteome</keyword>
<reference evidence="2 3" key="1">
    <citation type="submission" date="2018-03" db="EMBL/GenBank/DDBJ databases">
        <authorList>
            <person name="Keele B.F."/>
        </authorList>
    </citation>
    <scope>NUCLEOTIDE SEQUENCE [LARGE SCALE GENOMIC DNA]</scope>
    <source>
        <strain evidence="2 3">CECT 8504</strain>
    </source>
</reference>
<dbReference type="AlphaFoldDB" id="A0A2R8BXZ7"/>